<dbReference type="Proteomes" id="UP000712600">
    <property type="component" value="Unassembled WGS sequence"/>
</dbReference>
<protein>
    <submittedName>
        <fullName evidence="3">Uncharacterized protein</fullName>
    </submittedName>
</protein>
<organism evidence="3 4">
    <name type="scientific">Brassica cretica</name>
    <name type="common">Mustard</name>
    <dbReference type="NCBI Taxonomy" id="69181"/>
    <lineage>
        <taxon>Eukaryota</taxon>
        <taxon>Viridiplantae</taxon>
        <taxon>Streptophyta</taxon>
        <taxon>Embryophyta</taxon>
        <taxon>Tracheophyta</taxon>
        <taxon>Spermatophyta</taxon>
        <taxon>Magnoliopsida</taxon>
        <taxon>eudicotyledons</taxon>
        <taxon>Gunneridae</taxon>
        <taxon>Pentapetalae</taxon>
        <taxon>rosids</taxon>
        <taxon>malvids</taxon>
        <taxon>Brassicales</taxon>
        <taxon>Brassicaceae</taxon>
        <taxon>Brassiceae</taxon>
        <taxon>Brassica</taxon>
    </lineage>
</organism>
<name>A0A8S9PYC8_BRACR</name>
<evidence type="ECO:0000256" key="2">
    <source>
        <dbReference type="SAM" id="Phobius"/>
    </source>
</evidence>
<feature type="transmembrane region" description="Helical" evidence="2">
    <location>
        <begin position="296"/>
        <end position="315"/>
    </location>
</feature>
<proteinExistence type="predicted"/>
<accession>A0A8S9PYC8</accession>
<keyword evidence="2" id="KW-0472">Membrane</keyword>
<reference evidence="3" key="1">
    <citation type="submission" date="2019-12" db="EMBL/GenBank/DDBJ databases">
        <title>Genome sequencing and annotation of Brassica cretica.</title>
        <authorList>
            <person name="Studholme D.J."/>
            <person name="Sarris P."/>
        </authorList>
    </citation>
    <scope>NUCLEOTIDE SEQUENCE</scope>
    <source>
        <strain evidence="3">PFS-109/04</strain>
        <tissue evidence="3">Leaf</tissue>
    </source>
</reference>
<evidence type="ECO:0000256" key="1">
    <source>
        <dbReference type="SAM" id="MobiDB-lite"/>
    </source>
</evidence>
<dbReference type="EMBL" id="QGKX02001347">
    <property type="protein sequence ID" value="KAF3526464.1"/>
    <property type="molecule type" value="Genomic_DNA"/>
</dbReference>
<feature type="region of interest" description="Disordered" evidence="1">
    <location>
        <begin position="108"/>
        <end position="136"/>
    </location>
</feature>
<feature type="region of interest" description="Disordered" evidence="1">
    <location>
        <begin position="157"/>
        <end position="214"/>
    </location>
</feature>
<gene>
    <name evidence="3" type="ORF">F2Q69_00046280</name>
</gene>
<evidence type="ECO:0000313" key="3">
    <source>
        <dbReference type="EMBL" id="KAF3526464.1"/>
    </source>
</evidence>
<dbReference type="AlphaFoldDB" id="A0A8S9PYC8"/>
<sequence length="443" mass="49583">MCPNFLRHLLALLVKAREEGLLFGLDDVCHLVLMKRNNQNPGTFLMSPHPGRHIIQGIPYHDQNWREEFFVFKIDEASVGNFDFSRLPCYWAEDIGGSGVTPKIVGASEDEVEHSQEEVEASSSNPPLSDRLERQLSRRSLFRTSRSVLAGKASSRLPPIPILDSDDEGSPEGRRPHVPLSSGLQDNSAAASRKRRRSSKVVMQEPSRSKRESKDRKFVLEEGAYAKVVVASSKYFPAFGHLMFLLRVGDFPEGRLLIMDYEYFSFGLTFDFVRGISHFGPHEIMSTLLFGAGGRWRFLFFSPIFGGLLIFALTAKRCWTFFGRMTLPVKEGTEFVEVRLDDPSVEFAFLAPQVFPYIRFAIGSEYFVDLIARYLFHPAHCNLSFGGPCSAAGVVVSFLPCSARIERLGSLEIWGFGVPLNGSDGGWFLSRALARCSASSRSV</sequence>
<keyword evidence="2" id="KW-0812">Transmembrane</keyword>
<evidence type="ECO:0000313" key="4">
    <source>
        <dbReference type="Proteomes" id="UP000712600"/>
    </source>
</evidence>
<comment type="caution">
    <text evidence="3">The sequence shown here is derived from an EMBL/GenBank/DDBJ whole genome shotgun (WGS) entry which is preliminary data.</text>
</comment>
<keyword evidence="2" id="KW-1133">Transmembrane helix</keyword>